<dbReference type="OrthoDB" id="9793726at2"/>
<dbReference type="InterPro" id="IPR001296">
    <property type="entry name" value="Glyco_trans_1"/>
</dbReference>
<dbReference type="AlphaFoldDB" id="A0A1N7L965"/>
<sequence>MCAVELLQKRRDDFHTLVLAQDAVAYGDKLAAGQGWGQRALQALDLDRDRLHLHGMKPRPDYLRVLQASSAHVYFTEPFVTSWSLSEALAAGCLVIGSLTPPVEELITDMQTGILVDMDDPEEVADMIEWAFDHPAEVAAIRARARAMICDRYAAEGGFADKAARLAALIAGTRTG</sequence>
<dbReference type="SUPFAM" id="SSF53756">
    <property type="entry name" value="UDP-Glycosyltransferase/glycogen phosphorylase"/>
    <property type="match status" value="1"/>
</dbReference>
<dbReference type="Proteomes" id="UP000186098">
    <property type="component" value="Unassembled WGS sequence"/>
</dbReference>
<organism evidence="3 4">
    <name type="scientific">Phaeovulum vinaykumarii</name>
    <dbReference type="NCBI Taxonomy" id="407234"/>
    <lineage>
        <taxon>Bacteria</taxon>
        <taxon>Pseudomonadati</taxon>
        <taxon>Pseudomonadota</taxon>
        <taxon>Alphaproteobacteria</taxon>
        <taxon>Rhodobacterales</taxon>
        <taxon>Paracoccaceae</taxon>
        <taxon>Phaeovulum</taxon>
    </lineage>
</organism>
<evidence type="ECO:0000313" key="3">
    <source>
        <dbReference type="EMBL" id="SIS70333.1"/>
    </source>
</evidence>
<dbReference type="Pfam" id="PF00534">
    <property type="entry name" value="Glycos_transf_1"/>
    <property type="match status" value="1"/>
</dbReference>
<protein>
    <submittedName>
        <fullName evidence="3">Glycosyl transferases group 1</fullName>
    </submittedName>
</protein>
<dbReference type="GO" id="GO:0016757">
    <property type="term" value="F:glycosyltransferase activity"/>
    <property type="evidence" value="ECO:0007669"/>
    <property type="project" value="InterPro"/>
</dbReference>
<dbReference type="GO" id="GO:0009103">
    <property type="term" value="P:lipopolysaccharide biosynthetic process"/>
    <property type="evidence" value="ECO:0007669"/>
    <property type="project" value="TreeGrafter"/>
</dbReference>
<evidence type="ECO:0000313" key="4">
    <source>
        <dbReference type="Proteomes" id="UP000186098"/>
    </source>
</evidence>
<dbReference type="PANTHER" id="PTHR46401">
    <property type="entry name" value="GLYCOSYLTRANSFERASE WBBK-RELATED"/>
    <property type="match status" value="1"/>
</dbReference>
<feature type="domain" description="Glycosyl transferase family 1" evidence="2">
    <location>
        <begin position="49"/>
        <end position="147"/>
    </location>
</feature>
<dbReference type="EMBL" id="FTOM01000002">
    <property type="protein sequence ID" value="SIS70333.1"/>
    <property type="molecule type" value="Genomic_DNA"/>
</dbReference>
<keyword evidence="1 3" id="KW-0808">Transferase</keyword>
<proteinExistence type="predicted"/>
<evidence type="ECO:0000259" key="2">
    <source>
        <dbReference type="Pfam" id="PF00534"/>
    </source>
</evidence>
<dbReference type="RefSeq" id="WP_083947641.1">
    <property type="nucleotide sequence ID" value="NZ_FTOM01000002.1"/>
</dbReference>
<dbReference type="Gene3D" id="3.40.50.2000">
    <property type="entry name" value="Glycogen Phosphorylase B"/>
    <property type="match status" value="1"/>
</dbReference>
<gene>
    <name evidence="3" type="ORF">SAMN05421795_102708</name>
</gene>
<name>A0A1N7L965_9RHOB</name>
<reference evidence="4" key="1">
    <citation type="submission" date="2017-01" db="EMBL/GenBank/DDBJ databases">
        <authorList>
            <person name="Varghese N."/>
            <person name="Submissions S."/>
        </authorList>
    </citation>
    <scope>NUCLEOTIDE SEQUENCE [LARGE SCALE GENOMIC DNA]</scope>
    <source>
        <strain evidence="4">DSM 18714</strain>
    </source>
</reference>
<evidence type="ECO:0000256" key="1">
    <source>
        <dbReference type="ARBA" id="ARBA00022679"/>
    </source>
</evidence>
<dbReference type="STRING" id="407234.SAMN05421795_102708"/>
<keyword evidence="4" id="KW-1185">Reference proteome</keyword>
<dbReference type="PANTHER" id="PTHR46401:SF2">
    <property type="entry name" value="GLYCOSYLTRANSFERASE WBBK-RELATED"/>
    <property type="match status" value="1"/>
</dbReference>
<accession>A0A1N7L965</accession>